<comment type="caution">
    <text evidence="1">The sequence shown here is derived from an EMBL/GenBank/DDBJ whole genome shotgun (WGS) entry which is preliminary data.</text>
</comment>
<proteinExistence type="predicted"/>
<evidence type="ECO:0000313" key="2">
    <source>
        <dbReference type="Proteomes" id="UP000186955"/>
    </source>
</evidence>
<reference evidence="1 2" key="1">
    <citation type="submission" date="2016-10" db="EMBL/GenBank/DDBJ databases">
        <title>Genome sequence of the ascomycete fungus Penicillium subrubescens.</title>
        <authorList>
            <person name="De Vries R.P."/>
            <person name="Peng M."/>
            <person name="Dilokpimol A."/>
            <person name="Hilden K."/>
            <person name="Makela M.R."/>
            <person name="Grigoriev I."/>
            <person name="Riley R."/>
            <person name="Granchi Z."/>
        </authorList>
    </citation>
    <scope>NUCLEOTIDE SEQUENCE [LARGE SCALE GENOMIC DNA]</scope>
    <source>
        <strain evidence="1 2">CBS 132785</strain>
    </source>
</reference>
<gene>
    <name evidence="1" type="ORF">PENSUB_11082</name>
</gene>
<dbReference type="EMBL" id="MNBE01000702">
    <property type="protein sequence ID" value="OKO95570.1"/>
    <property type="molecule type" value="Genomic_DNA"/>
</dbReference>
<dbReference type="AlphaFoldDB" id="A0A1Q5T5S9"/>
<organism evidence="1 2">
    <name type="scientific">Penicillium subrubescens</name>
    <dbReference type="NCBI Taxonomy" id="1316194"/>
    <lineage>
        <taxon>Eukaryota</taxon>
        <taxon>Fungi</taxon>
        <taxon>Dikarya</taxon>
        <taxon>Ascomycota</taxon>
        <taxon>Pezizomycotina</taxon>
        <taxon>Eurotiomycetes</taxon>
        <taxon>Eurotiomycetidae</taxon>
        <taxon>Eurotiales</taxon>
        <taxon>Aspergillaceae</taxon>
        <taxon>Penicillium</taxon>
    </lineage>
</organism>
<accession>A0A1Q5T5S9</accession>
<keyword evidence="2" id="KW-1185">Reference proteome</keyword>
<sequence length="86" mass="9714">MSGGIKDGNRIAIIPLHYFRYSSVTPRYSHYDWPDIQLPLQTDADLPSPYLDRIVMGDACAEQEWLHVIKAIAKAPVNAITLFLSK</sequence>
<evidence type="ECO:0000313" key="1">
    <source>
        <dbReference type="EMBL" id="OKO95570.1"/>
    </source>
</evidence>
<protein>
    <submittedName>
        <fullName evidence="1">Uncharacterized protein</fullName>
    </submittedName>
</protein>
<dbReference type="Proteomes" id="UP000186955">
    <property type="component" value="Unassembled WGS sequence"/>
</dbReference>
<name>A0A1Q5T5S9_9EURO</name>